<reference evidence="1" key="1">
    <citation type="submission" date="2014-09" db="EMBL/GenBank/DDBJ databases">
        <authorList>
            <person name="Magalhaes I.L.F."/>
            <person name="Oliveira U."/>
            <person name="Santos F.R."/>
            <person name="Vidigal T.H.D.A."/>
            <person name="Brescovit A.D."/>
            <person name="Santos A.J."/>
        </authorList>
    </citation>
    <scope>NUCLEOTIDE SEQUENCE</scope>
    <source>
        <tissue evidence="1">Shoot tissue taken approximately 20 cm above the soil surface</tissue>
    </source>
</reference>
<sequence>MAFDPRGFGLAAKMVFLRAEGTGNSFVYLHAAAAHHLLWGAEVA</sequence>
<dbReference type="AlphaFoldDB" id="A0A0A9EBE1"/>
<reference evidence="1" key="2">
    <citation type="journal article" date="2015" name="Data Brief">
        <title>Shoot transcriptome of the giant reed, Arundo donax.</title>
        <authorList>
            <person name="Barrero R.A."/>
            <person name="Guerrero F.D."/>
            <person name="Moolhuijzen P."/>
            <person name="Goolsby J.A."/>
            <person name="Tidwell J."/>
            <person name="Bellgard S.E."/>
            <person name="Bellgard M.I."/>
        </authorList>
    </citation>
    <scope>NUCLEOTIDE SEQUENCE</scope>
    <source>
        <tissue evidence="1">Shoot tissue taken approximately 20 cm above the soil surface</tissue>
    </source>
</reference>
<evidence type="ECO:0000313" key="1">
    <source>
        <dbReference type="EMBL" id="JAD98059.1"/>
    </source>
</evidence>
<protein>
    <submittedName>
        <fullName evidence="1">Uncharacterized protein</fullName>
    </submittedName>
</protein>
<dbReference type="EMBL" id="GBRH01199836">
    <property type="protein sequence ID" value="JAD98059.1"/>
    <property type="molecule type" value="Transcribed_RNA"/>
</dbReference>
<name>A0A0A9EBE1_ARUDO</name>
<organism evidence="1">
    <name type="scientific">Arundo donax</name>
    <name type="common">Giant reed</name>
    <name type="synonym">Donax arundinaceus</name>
    <dbReference type="NCBI Taxonomy" id="35708"/>
    <lineage>
        <taxon>Eukaryota</taxon>
        <taxon>Viridiplantae</taxon>
        <taxon>Streptophyta</taxon>
        <taxon>Embryophyta</taxon>
        <taxon>Tracheophyta</taxon>
        <taxon>Spermatophyta</taxon>
        <taxon>Magnoliopsida</taxon>
        <taxon>Liliopsida</taxon>
        <taxon>Poales</taxon>
        <taxon>Poaceae</taxon>
        <taxon>PACMAD clade</taxon>
        <taxon>Arundinoideae</taxon>
        <taxon>Arundineae</taxon>
        <taxon>Arundo</taxon>
    </lineage>
</organism>
<accession>A0A0A9EBE1</accession>
<proteinExistence type="predicted"/>